<dbReference type="PROSITE" id="PS50088">
    <property type="entry name" value="ANK_REPEAT"/>
    <property type="match status" value="3"/>
</dbReference>
<name>A0A2A2FAH7_9GAMM</name>
<dbReference type="SUPFAM" id="SSF48403">
    <property type="entry name" value="Ankyrin repeat"/>
    <property type="match status" value="1"/>
</dbReference>
<accession>A0A2A2FAH7</accession>
<comment type="caution">
    <text evidence="5">The sequence shown here is derived from an EMBL/GenBank/DDBJ whole genome shotgun (WGS) entry which is preliminary data.</text>
</comment>
<dbReference type="Gene3D" id="1.25.40.20">
    <property type="entry name" value="Ankyrin repeat-containing domain"/>
    <property type="match status" value="1"/>
</dbReference>
<reference evidence="5 6" key="1">
    <citation type="submission" date="2017-08" db="EMBL/GenBank/DDBJ databases">
        <title>Halovibrio sewagensis sp. nov., isolated from wastewater of high salinity.</title>
        <authorList>
            <person name="Dong X."/>
            <person name="Zhang G."/>
        </authorList>
    </citation>
    <scope>NUCLEOTIDE SEQUENCE [LARGE SCALE GENOMIC DNA]</scope>
    <source>
        <strain evidence="5 6">YL5-2</strain>
    </source>
</reference>
<gene>
    <name evidence="5" type="ORF">CK501_00610</name>
</gene>
<evidence type="ECO:0000256" key="4">
    <source>
        <dbReference type="SAM" id="MobiDB-lite"/>
    </source>
</evidence>
<dbReference type="InterPro" id="IPR036770">
    <property type="entry name" value="Ankyrin_rpt-contain_sf"/>
</dbReference>
<keyword evidence="2 3" id="KW-0040">ANK repeat</keyword>
<dbReference type="PROSITE" id="PS50297">
    <property type="entry name" value="ANK_REP_REGION"/>
    <property type="match status" value="1"/>
</dbReference>
<dbReference type="EMBL" id="NSKD01000001">
    <property type="protein sequence ID" value="PAU81687.1"/>
    <property type="molecule type" value="Genomic_DNA"/>
</dbReference>
<sequence length="262" mass="29449">MSGGRDWLKAATLLLSGLLTACNLWGSNMKATEFFKPEQVKLLEAIQKGNETRARQMLEDGDVALNTRGKDDITPLFWLMMQKNHQAVERALRLGADPNQMAGNGHSPVTFIAGGNDTDMLRLLLEHDGDPNSKDADGEPALFSAIGHDRWENIKLLLKYGAKPDLTDNSNNTSLQYAAYLNKYEIVHYLIQQGSDYRERNDAGSNISWVIHDRLSNDLINPESSAYEWAQKVKKQLQERGVEFPPPSPEEIREQRGKNQGK</sequence>
<feature type="region of interest" description="Disordered" evidence="4">
    <location>
        <begin position="238"/>
        <end position="262"/>
    </location>
</feature>
<feature type="compositionally biased region" description="Basic and acidic residues" evidence="4">
    <location>
        <begin position="250"/>
        <end position="262"/>
    </location>
</feature>
<feature type="repeat" description="ANK" evidence="3">
    <location>
        <begin position="104"/>
        <end position="136"/>
    </location>
</feature>
<evidence type="ECO:0000256" key="3">
    <source>
        <dbReference type="PROSITE-ProRule" id="PRU00023"/>
    </source>
</evidence>
<evidence type="ECO:0000256" key="2">
    <source>
        <dbReference type="ARBA" id="ARBA00023043"/>
    </source>
</evidence>
<feature type="repeat" description="ANK" evidence="3">
    <location>
        <begin position="170"/>
        <end position="202"/>
    </location>
</feature>
<organism evidence="5 6">
    <name type="scientific">Halovibrio salipaludis</name>
    <dbReference type="NCBI Taxonomy" id="2032626"/>
    <lineage>
        <taxon>Bacteria</taxon>
        <taxon>Pseudomonadati</taxon>
        <taxon>Pseudomonadota</taxon>
        <taxon>Gammaproteobacteria</taxon>
        <taxon>Oceanospirillales</taxon>
        <taxon>Halomonadaceae</taxon>
        <taxon>Halovibrio</taxon>
    </lineage>
</organism>
<proteinExistence type="predicted"/>
<dbReference type="Proteomes" id="UP000218896">
    <property type="component" value="Unassembled WGS sequence"/>
</dbReference>
<dbReference type="Pfam" id="PF12796">
    <property type="entry name" value="Ank_2"/>
    <property type="match status" value="1"/>
</dbReference>
<protein>
    <submittedName>
        <fullName evidence="5">Uncharacterized protein</fullName>
    </submittedName>
</protein>
<evidence type="ECO:0000256" key="1">
    <source>
        <dbReference type="ARBA" id="ARBA00022737"/>
    </source>
</evidence>
<dbReference type="PROSITE" id="PS51257">
    <property type="entry name" value="PROKAR_LIPOPROTEIN"/>
    <property type="match status" value="1"/>
</dbReference>
<keyword evidence="1" id="KW-0677">Repeat</keyword>
<dbReference type="InterPro" id="IPR002110">
    <property type="entry name" value="Ankyrin_rpt"/>
</dbReference>
<dbReference type="AlphaFoldDB" id="A0A2A2FAH7"/>
<evidence type="ECO:0000313" key="6">
    <source>
        <dbReference type="Proteomes" id="UP000218896"/>
    </source>
</evidence>
<evidence type="ECO:0000313" key="5">
    <source>
        <dbReference type="EMBL" id="PAU81687.1"/>
    </source>
</evidence>
<dbReference type="PANTHER" id="PTHR24171">
    <property type="entry name" value="ANKYRIN REPEAT DOMAIN-CONTAINING PROTEIN 39-RELATED"/>
    <property type="match status" value="1"/>
</dbReference>
<feature type="repeat" description="ANK" evidence="3">
    <location>
        <begin position="137"/>
        <end position="169"/>
    </location>
</feature>
<keyword evidence="6" id="KW-1185">Reference proteome</keyword>
<dbReference type="SMART" id="SM00248">
    <property type="entry name" value="ANK"/>
    <property type="match status" value="4"/>
</dbReference>